<evidence type="ECO:0000313" key="2">
    <source>
        <dbReference type="EMBL" id="MFB9071276.1"/>
    </source>
</evidence>
<protein>
    <submittedName>
        <fullName evidence="2">Uncharacterized protein</fullName>
    </submittedName>
</protein>
<accession>A0ABV5FX60</accession>
<name>A0ABV5FX60_9MICC</name>
<comment type="caution">
    <text evidence="2">The sequence shown here is derived from an EMBL/GenBank/DDBJ whole genome shotgun (WGS) entry which is preliminary data.</text>
</comment>
<proteinExistence type="predicted"/>
<organism evidence="2 3">
    <name type="scientific">Citricoccus parietis</name>
    <dbReference type="NCBI Taxonomy" id="592307"/>
    <lineage>
        <taxon>Bacteria</taxon>
        <taxon>Bacillati</taxon>
        <taxon>Actinomycetota</taxon>
        <taxon>Actinomycetes</taxon>
        <taxon>Micrococcales</taxon>
        <taxon>Micrococcaceae</taxon>
        <taxon>Citricoccus</taxon>
    </lineage>
</organism>
<feature type="region of interest" description="Disordered" evidence="1">
    <location>
        <begin position="1"/>
        <end position="66"/>
    </location>
</feature>
<keyword evidence="3" id="KW-1185">Reference proteome</keyword>
<dbReference type="Proteomes" id="UP001589575">
    <property type="component" value="Unassembled WGS sequence"/>
</dbReference>
<evidence type="ECO:0000313" key="3">
    <source>
        <dbReference type="Proteomes" id="UP001589575"/>
    </source>
</evidence>
<gene>
    <name evidence="2" type="ORF">ACFFX0_08740</name>
</gene>
<feature type="compositionally biased region" description="Polar residues" evidence="1">
    <location>
        <begin position="1"/>
        <end position="10"/>
    </location>
</feature>
<dbReference type="EMBL" id="JBHMFI010000001">
    <property type="protein sequence ID" value="MFB9071276.1"/>
    <property type="molecule type" value="Genomic_DNA"/>
</dbReference>
<reference evidence="2 3" key="1">
    <citation type="submission" date="2024-09" db="EMBL/GenBank/DDBJ databases">
        <authorList>
            <person name="Sun Q."/>
            <person name="Mori K."/>
        </authorList>
    </citation>
    <scope>NUCLEOTIDE SEQUENCE [LARGE SCALE GENOMIC DNA]</scope>
    <source>
        <strain evidence="2 3">CCM 7609</strain>
    </source>
</reference>
<evidence type="ECO:0000256" key="1">
    <source>
        <dbReference type="SAM" id="MobiDB-lite"/>
    </source>
</evidence>
<sequence>MRCWPNSSGSPPDRTASRARRPPSTGSCPPDSRRLPRTGSDRLSAGSRGRTRSIPPSLPRSGGPRF</sequence>